<dbReference type="AlphaFoldDB" id="A0A8H7P8G0"/>
<dbReference type="Proteomes" id="UP000639403">
    <property type="component" value="Unassembled WGS sequence"/>
</dbReference>
<comment type="caution">
    <text evidence="2">The sequence shown here is derived from an EMBL/GenBank/DDBJ whole genome shotgun (WGS) entry which is preliminary data.</text>
</comment>
<reference evidence="2" key="2">
    <citation type="journal article" name="Front. Microbiol.">
        <title>Degradative Capacity of Two Strains of Rhodonia placenta: From Phenotype to Genotype.</title>
        <authorList>
            <person name="Kolle M."/>
            <person name="Horta M.A.C."/>
            <person name="Nowrousian M."/>
            <person name="Ohm R.A."/>
            <person name="Benz J.P."/>
            <person name="Pilgard A."/>
        </authorList>
    </citation>
    <scope>NUCLEOTIDE SEQUENCE</scope>
    <source>
        <strain evidence="2">FPRL280</strain>
    </source>
</reference>
<feature type="compositionally biased region" description="Polar residues" evidence="1">
    <location>
        <begin position="144"/>
        <end position="156"/>
    </location>
</feature>
<dbReference type="EMBL" id="JADOXO010000017">
    <property type="protein sequence ID" value="KAF9819561.1"/>
    <property type="molecule type" value="Genomic_DNA"/>
</dbReference>
<proteinExistence type="predicted"/>
<evidence type="ECO:0000313" key="2">
    <source>
        <dbReference type="EMBL" id="KAF9819561.1"/>
    </source>
</evidence>
<feature type="region of interest" description="Disordered" evidence="1">
    <location>
        <begin position="135"/>
        <end position="156"/>
    </location>
</feature>
<accession>A0A8H7P8G0</accession>
<organism evidence="2 3">
    <name type="scientific">Rhodonia placenta</name>
    <dbReference type="NCBI Taxonomy" id="104341"/>
    <lineage>
        <taxon>Eukaryota</taxon>
        <taxon>Fungi</taxon>
        <taxon>Dikarya</taxon>
        <taxon>Basidiomycota</taxon>
        <taxon>Agaricomycotina</taxon>
        <taxon>Agaricomycetes</taxon>
        <taxon>Polyporales</taxon>
        <taxon>Adustoporiaceae</taxon>
        <taxon>Rhodonia</taxon>
    </lineage>
</organism>
<evidence type="ECO:0000313" key="3">
    <source>
        <dbReference type="Proteomes" id="UP000639403"/>
    </source>
</evidence>
<protein>
    <submittedName>
        <fullName evidence="2">Uncharacterized protein</fullName>
    </submittedName>
</protein>
<reference evidence="2" key="1">
    <citation type="submission" date="2020-11" db="EMBL/GenBank/DDBJ databases">
        <authorList>
            <person name="Koelle M."/>
            <person name="Horta M.A.C."/>
            <person name="Nowrousian M."/>
            <person name="Ohm R.A."/>
            <person name="Benz P."/>
            <person name="Pilgard A."/>
        </authorList>
    </citation>
    <scope>NUCLEOTIDE SEQUENCE</scope>
    <source>
        <strain evidence="2">FPRL280</strain>
    </source>
</reference>
<gene>
    <name evidence="2" type="ORF">IEO21_02025</name>
</gene>
<name>A0A8H7P8G0_9APHY</name>
<evidence type="ECO:0000256" key="1">
    <source>
        <dbReference type="SAM" id="MobiDB-lite"/>
    </source>
</evidence>
<sequence>MKGAMRGTENPGQLGPAQLARRSTVWLCGVNGQRGTEYARGACSAPKARPGIGRHACTAHRASDNHRAVRVAPCDAFLMSVAAAHELRRRMSGCARATGRVCPGGQRRKNFTDIKPTTPCRGLGVRIKAAAAFPDGRTGKRATSEASDLSPSQGRNQGTIERYVGYLRPAGIHGVDARSIGQHLEVHWDIMHNPYEAPMYRKRVFGNDGGRERGSYASISARGMQFVWNGEFLWHR</sequence>